<dbReference type="OrthoDB" id="1921961at2759"/>
<evidence type="ECO:0000313" key="2">
    <source>
        <dbReference type="Proteomes" id="UP000636800"/>
    </source>
</evidence>
<dbReference type="InterPro" id="IPR002110">
    <property type="entry name" value="Ankyrin_rpt"/>
</dbReference>
<dbReference type="Pfam" id="PF12796">
    <property type="entry name" value="Ank_2"/>
    <property type="match status" value="1"/>
</dbReference>
<dbReference type="EMBL" id="JADCNL010000007">
    <property type="protein sequence ID" value="KAG0473100.1"/>
    <property type="molecule type" value="Genomic_DNA"/>
</dbReference>
<comment type="caution">
    <text evidence="1">The sequence shown here is derived from an EMBL/GenBank/DDBJ whole genome shotgun (WGS) entry which is preliminary data.</text>
</comment>
<dbReference type="PANTHER" id="PTHR24121:SF15">
    <property type="entry name" value="ANKYRIN REPEAT PROTEIN"/>
    <property type="match status" value="1"/>
</dbReference>
<accession>A0A835QML0</accession>
<proteinExistence type="predicted"/>
<dbReference type="SMART" id="SM00248">
    <property type="entry name" value="ANK"/>
    <property type="match status" value="3"/>
</dbReference>
<name>A0A835QML0_VANPL</name>
<gene>
    <name evidence="1" type="ORF">HPP92_014957</name>
</gene>
<protein>
    <submittedName>
        <fullName evidence="1">Uncharacterized protein</fullName>
    </submittedName>
</protein>
<dbReference type="Proteomes" id="UP000636800">
    <property type="component" value="Chromosome 7"/>
</dbReference>
<evidence type="ECO:0000313" key="1">
    <source>
        <dbReference type="EMBL" id="KAG0473100.1"/>
    </source>
</evidence>
<dbReference type="Gene3D" id="1.25.40.20">
    <property type="entry name" value="Ankyrin repeat-containing domain"/>
    <property type="match status" value="1"/>
</dbReference>
<organism evidence="1 2">
    <name type="scientific">Vanilla planifolia</name>
    <name type="common">Vanilla</name>
    <dbReference type="NCBI Taxonomy" id="51239"/>
    <lineage>
        <taxon>Eukaryota</taxon>
        <taxon>Viridiplantae</taxon>
        <taxon>Streptophyta</taxon>
        <taxon>Embryophyta</taxon>
        <taxon>Tracheophyta</taxon>
        <taxon>Spermatophyta</taxon>
        <taxon>Magnoliopsida</taxon>
        <taxon>Liliopsida</taxon>
        <taxon>Asparagales</taxon>
        <taxon>Orchidaceae</taxon>
        <taxon>Vanilloideae</taxon>
        <taxon>Vanilleae</taxon>
        <taxon>Vanilla</taxon>
    </lineage>
</organism>
<keyword evidence="2" id="KW-1185">Reference proteome</keyword>
<dbReference type="PANTHER" id="PTHR24121">
    <property type="entry name" value="NO MECHANORECEPTOR POTENTIAL C, ISOFORM D-RELATED"/>
    <property type="match status" value="1"/>
</dbReference>
<dbReference type="InterPro" id="IPR036770">
    <property type="entry name" value="Ankyrin_rpt-contain_sf"/>
</dbReference>
<reference evidence="1 2" key="1">
    <citation type="journal article" date="2020" name="Nat. Food">
        <title>A phased Vanilla planifolia genome enables genetic improvement of flavour and production.</title>
        <authorList>
            <person name="Hasing T."/>
            <person name="Tang H."/>
            <person name="Brym M."/>
            <person name="Khazi F."/>
            <person name="Huang T."/>
            <person name="Chambers A.H."/>
        </authorList>
    </citation>
    <scope>NUCLEOTIDE SEQUENCE [LARGE SCALE GENOMIC DNA]</scope>
    <source>
        <tissue evidence="1">Leaf</tissue>
    </source>
</reference>
<dbReference type="SUPFAM" id="SSF48403">
    <property type="entry name" value="Ankyrin repeat"/>
    <property type="match status" value="1"/>
</dbReference>
<dbReference type="AlphaFoldDB" id="A0A835QML0"/>
<sequence length="338" mass="37871">MCRMCLLPQPTKLTDAYIFTNITRNEVSLPKQLRAPNGPHQPHSLLLPRERLPKKCQEIDKAIRNGDEKYLRAHLRRVKTEKAKKLHDIEEPQETLSTVNWVDDPLQIASMANKKTELEQQEWLSAVNMSGDPLLSVVIAYEKNDLALRLLEEVDDNDLLDANLQRNNALHVAAAVGDGAIGIANALLEKNPKLINEKNEDNETPLLRAALYGRGQMFWELINNGGRDNVNARKKDGSNILHCAIMGNSPKLALEIAMEFPILRITRNEAAVTPLQLVVTIPGAFKSKMQFEPLEAFIYQCIPIGDQGIRETDESLQRKGGGYDEHLVDGQIGSFSPF</sequence>